<sequence length="96" mass="11462">MKLVLFPKQEAKQSMISQTQKVKEENQKLRKELLALIRRTRALHEKRQQLEEQHKTLKRDLQYGKDLTRIQGTRQNRLYKSFGIVEKTTESSPRKA</sequence>
<evidence type="ECO:0000313" key="2">
    <source>
        <dbReference type="EMBL" id="CAB4025963.1"/>
    </source>
</evidence>
<proteinExistence type="predicted"/>
<name>A0A7D9JC08_PARCT</name>
<organism evidence="2 3">
    <name type="scientific">Paramuricea clavata</name>
    <name type="common">Red gorgonian</name>
    <name type="synonym">Violescent sea-whip</name>
    <dbReference type="NCBI Taxonomy" id="317549"/>
    <lineage>
        <taxon>Eukaryota</taxon>
        <taxon>Metazoa</taxon>
        <taxon>Cnidaria</taxon>
        <taxon>Anthozoa</taxon>
        <taxon>Octocorallia</taxon>
        <taxon>Malacalcyonacea</taxon>
        <taxon>Plexauridae</taxon>
        <taxon>Paramuricea</taxon>
    </lineage>
</organism>
<feature type="domain" description="DUF4515" evidence="1">
    <location>
        <begin position="8"/>
        <end position="63"/>
    </location>
</feature>
<keyword evidence="3" id="KW-1185">Reference proteome</keyword>
<evidence type="ECO:0000259" key="1">
    <source>
        <dbReference type="Pfam" id="PF14988"/>
    </source>
</evidence>
<dbReference type="PANTHER" id="PTHR14845">
    <property type="entry name" value="COILED-COIL DOMAIN-CONTAINING 166"/>
    <property type="match status" value="1"/>
</dbReference>
<accession>A0A7D9JC08</accession>
<comment type="caution">
    <text evidence="2">The sequence shown here is derived from an EMBL/GenBank/DDBJ whole genome shotgun (WGS) entry which is preliminary data.</text>
</comment>
<dbReference type="Pfam" id="PF14988">
    <property type="entry name" value="DUF4515"/>
    <property type="match status" value="1"/>
</dbReference>
<dbReference type="OrthoDB" id="2129492at2759"/>
<dbReference type="PANTHER" id="PTHR14845:SF0">
    <property type="entry name" value="DUF4515 DOMAIN-CONTAINING PROTEIN"/>
    <property type="match status" value="1"/>
</dbReference>
<evidence type="ECO:0000313" key="3">
    <source>
        <dbReference type="Proteomes" id="UP001152795"/>
    </source>
</evidence>
<gene>
    <name evidence="2" type="ORF">PACLA_8A040691</name>
</gene>
<dbReference type="EMBL" id="CACRXK020013923">
    <property type="protein sequence ID" value="CAB4025963.1"/>
    <property type="molecule type" value="Genomic_DNA"/>
</dbReference>
<dbReference type="Proteomes" id="UP001152795">
    <property type="component" value="Unassembled WGS sequence"/>
</dbReference>
<dbReference type="InterPro" id="IPR032777">
    <property type="entry name" value="DUF4515"/>
</dbReference>
<dbReference type="AlphaFoldDB" id="A0A7D9JC08"/>
<protein>
    <recommendedName>
        <fullName evidence="1">DUF4515 domain-containing protein</fullName>
    </recommendedName>
</protein>
<reference evidence="2" key="1">
    <citation type="submission" date="2020-04" db="EMBL/GenBank/DDBJ databases">
        <authorList>
            <person name="Alioto T."/>
            <person name="Alioto T."/>
            <person name="Gomez Garrido J."/>
        </authorList>
    </citation>
    <scope>NUCLEOTIDE SEQUENCE</scope>
    <source>
        <strain evidence="2">A484AB</strain>
    </source>
</reference>